<accession>A0A4Y2SY78</accession>
<proteinExistence type="predicted"/>
<protein>
    <submittedName>
        <fullName evidence="1">Uncharacterized protein</fullName>
    </submittedName>
</protein>
<name>A0A4Y2SY78_ARAVE</name>
<gene>
    <name evidence="1" type="ORF">AVEN_133254_1</name>
</gene>
<dbReference type="EMBL" id="BGPR01024841">
    <property type="protein sequence ID" value="GBN93217.1"/>
    <property type="molecule type" value="Genomic_DNA"/>
</dbReference>
<keyword evidence="2" id="KW-1185">Reference proteome</keyword>
<sequence>MTRTTPEMAPPLQTSARHKRENFWTPTYDLTFNRPTNSNLQWNQVSNLQPTGSKVETLQQGHRGPLGAFNVRVCCDLLGSPVTAISREKTEFGHEGSECGFTGAQHISCFVFYSR</sequence>
<dbReference type="AlphaFoldDB" id="A0A4Y2SY78"/>
<reference evidence="1 2" key="1">
    <citation type="journal article" date="2019" name="Sci. Rep.">
        <title>Orb-weaving spider Araneus ventricosus genome elucidates the spidroin gene catalogue.</title>
        <authorList>
            <person name="Kono N."/>
            <person name="Nakamura H."/>
            <person name="Ohtoshi R."/>
            <person name="Moran D.A.P."/>
            <person name="Shinohara A."/>
            <person name="Yoshida Y."/>
            <person name="Fujiwara M."/>
            <person name="Mori M."/>
            <person name="Tomita M."/>
            <person name="Arakawa K."/>
        </authorList>
    </citation>
    <scope>NUCLEOTIDE SEQUENCE [LARGE SCALE GENOMIC DNA]</scope>
</reference>
<evidence type="ECO:0000313" key="2">
    <source>
        <dbReference type="Proteomes" id="UP000499080"/>
    </source>
</evidence>
<organism evidence="1 2">
    <name type="scientific">Araneus ventricosus</name>
    <name type="common">Orbweaver spider</name>
    <name type="synonym">Epeira ventricosa</name>
    <dbReference type="NCBI Taxonomy" id="182803"/>
    <lineage>
        <taxon>Eukaryota</taxon>
        <taxon>Metazoa</taxon>
        <taxon>Ecdysozoa</taxon>
        <taxon>Arthropoda</taxon>
        <taxon>Chelicerata</taxon>
        <taxon>Arachnida</taxon>
        <taxon>Araneae</taxon>
        <taxon>Araneomorphae</taxon>
        <taxon>Entelegynae</taxon>
        <taxon>Araneoidea</taxon>
        <taxon>Araneidae</taxon>
        <taxon>Araneus</taxon>
    </lineage>
</organism>
<comment type="caution">
    <text evidence="1">The sequence shown here is derived from an EMBL/GenBank/DDBJ whole genome shotgun (WGS) entry which is preliminary data.</text>
</comment>
<dbReference type="Proteomes" id="UP000499080">
    <property type="component" value="Unassembled WGS sequence"/>
</dbReference>
<evidence type="ECO:0000313" key="1">
    <source>
        <dbReference type="EMBL" id="GBN93217.1"/>
    </source>
</evidence>